<dbReference type="Proteomes" id="UP000688137">
    <property type="component" value="Unassembled WGS sequence"/>
</dbReference>
<dbReference type="AlphaFoldDB" id="A0A8S1MB84"/>
<evidence type="ECO:0000256" key="1">
    <source>
        <dbReference type="SAM" id="Coils"/>
    </source>
</evidence>
<keyword evidence="1" id="KW-0175">Coiled coil</keyword>
<feature type="coiled-coil region" evidence="1">
    <location>
        <begin position="49"/>
        <end position="83"/>
    </location>
</feature>
<reference evidence="2" key="1">
    <citation type="submission" date="2021-01" db="EMBL/GenBank/DDBJ databases">
        <authorList>
            <consortium name="Genoscope - CEA"/>
            <person name="William W."/>
        </authorList>
    </citation>
    <scope>NUCLEOTIDE SEQUENCE</scope>
</reference>
<dbReference type="EMBL" id="CAJJDM010000053">
    <property type="protein sequence ID" value="CAD8075003.1"/>
    <property type="molecule type" value="Genomic_DNA"/>
</dbReference>
<evidence type="ECO:0000313" key="2">
    <source>
        <dbReference type="EMBL" id="CAD8075003.1"/>
    </source>
</evidence>
<sequence>MQQNITCLDHGKQMEYLNFYVNSKQNLFCEECIKTQNIQHTVVRIDKIRDKVINELKSIKQQQEKYQNKVRIIQNSLISLKEKEQQLCKVIDDIDIYQFQNIQDYIQKFYRINNGDIQTTFNQQFFQDTKPIDQLQRIYTFSNEYKNDSIILLNKFTIQQNKVIMNSLAVIDPILDQQQESSIYFKINHIGQSVAIGFCELEVIKQQQYQISNWNSLGHGCYLISSGGYTYNSKDWKFNFKKIGFCFNQNQIIKISYDPLNNLIIFEKLNESKSQIEMNINAQNLYACVYVSKPKDEIEILNF</sequence>
<evidence type="ECO:0000313" key="3">
    <source>
        <dbReference type="Proteomes" id="UP000688137"/>
    </source>
</evidence>
<dbReference type="OMA" id="GFCELEV"/>
<gene>
    <name evidence="2" type="ORF">PPRIM_AZ9-3.1.T0530272</name>
</gene>
<accession>A0A8S1MB84</accession>
<organism evidence="2 3">
    <name type="scientific">Paramecium primaurelia</name>
    <dbReference type="NCBI Taxonomy" id="5886"/>
    <lineage>
        <taxon>Eukaryota</taxon>
        <taxon>Sar</taxon>
        <taxon>Alveolata</taxon>
        <taxon>Ciliophora</taxon>
        <taxon>Intramacronucleata</taxon>
        <taxon>Oligohymenophorea</taxon>
        <taxon>Peniculida</taxon>
        <taxon>Parameciidae</taxon>
        <taxon>Paramecium</taxon>
    </lineage>
</organism>
<comment type="caution">
    <text evidence="2">The sequence shown here is derived from an EMBL/GenBank/DDBJ whole genome shotgun (WGS) entry which is preliminary data.</text>
</comment>
<protein>
    <submittedName>
        <fullName evidence="2">Uncharacterized protein</fullName>
    </submittedName>
</protein>
<keyword evidence="3" id="KW-1185">Reference proteome</keyword>
<proteinExistence type="predicted"/>
<name>A0A8S1MB84_PARPR</name>